<evidence type="ECO:0000313" key="1">
    <source>
        <dbReference type="EMBL" id="KAG1891821.1"/>
    </source>
</evidence>
<evidence type="ECO:0000313" key="2">
    <source>
        <dbReference type="Proteomes" id="UP001195769"/>
    </source>
</evidence>
<feature type="non-terminal residue" evidence="1">
    <location>
        <position position="1"/>
    </location>
</feature>
<proteinExistence type="predicted"/>
<dbReference type="Proteomes" id="UP001195769">
    <property type="component" value="Unassembled WGS sequence"/>
</dbReference>
<comment type="caution">
    <text evidence="1">The sequence shown here is derived from an EMBL/GenBank/DDBJ whole genome shotgun (WGS) entry which is preliminary data.</text>
</comment>
<accession>A0AAD4HE09</accession>
<sequence length="104" mass="12529">ILLGCLVRKILRRVILVYHSLLNFIYLAQYHTYNDQTLNYLQNALDIFYKHMKVLIKLGVRYHFNNSNIHSLIHYISPICLFDVMDNYNTEVFEHLHIDFTKNI</sequence>
<organism evidence="1 2">
    <name type="scientific">Suillus fuscotomentosus</name>
    <dbReference type="NCBI Taxonomy" id="1912939"/>
    <lineage>
        <taxon>Eukaryota</taxon>
        <taxon>Fungi</taxon>
        <taxon>Dikarya</taxon>
        <taxon>Basidiomycota</taxon>
        <taxon>Agaricomycotina</taxon>
        <taxon>Agaricomycetes</taxon>
        <taxon>Agaricomycetidae</taxon>
        <taxon>Boletales</taxon>
        <taxon>Suillineae</taxon>
        <taxon>Suillaceae</taxon>
        <taxon>Suillus</taxon>
    </lineage>
</organism>
<dbReference type="RefSeq" id="XP_041218297.1">
    <property type="nucleotide sequence ID" value="XM_041376065.1"/>
</dbReference>
<dbReference type="AlphaFoldDB" id="A0AAD4HE09"/>
<dbReference type="EMBL" id="JABBWK010000121">
    <property type="protein sequence ID" value="KAG1891821.1"/>
    <property type="molecule type" value="Genomic_DNA"/>
</dbReference>
<gene>
    <name evidence="1" type="ORF">F5891DRAFT_964054</name>
</gene>
<protein>
    <submittedName>
        <fullName evidence="1">Uncharacterized protein</fullName>
    </submittedName>
</protein>
<reference evidence="1" key="1">
    <citation type="journal article" date="2020" name="New Phytol.">
        <title>Comparative genomics reveals dynamic genome evolution in host specialist ectomycorrhizal fungi.</title>
        <authorList>
            <person name="Lofgren L.A."/>
            <person name="Nguyen N.H."/>
            <person name="Vilgalys R."/>
            <person name="Ruytinx J."/>
            <person name="Liao H.L."/>
            <person name="Branco S."/>
            <person name="Kuo A."/>
            <person name="LaButti K."/>
            <person name="Lipzen A."/>
            <person name="Andreopoulos W."/>
            <person name="Pangilinan J."/>
            <person name="Riley R."/>
            <person name="Hundley H."/>
            <person name="Na H."/>
            <person name="Barry K."/>
            <person name="Grigoriev I.V."/>
            <person name="Stajich J.E."/>
            <person name="Kennedy P.G."/>
        </authorList>
    </citation>
    <scope>NUCLEOTIDE SEQUENCE</scope>
    <source>
        <strain evidence="1">FC203</strain>
    </source>
</reference>
<name>A0AAD4HE09_9AGAM</name>
<keyword evidence="2" id="KW-1185">Reference proteome</keyword>
<dbReference type="GeneID" id="64670363"/>